<keyword evidence="1" id="KW-0812">Transmembrane</keyword>
<organism evidence="2 3">
    <name type="scientific">Cyclotella atomus</name>
    <dbReference type="NCBI Taxonomy" id="382360"/>
    <lineage>
        <taxon>Eukaryota</taxon>
        <taxon>Sar</taxon>
        <taxon>Stramenopiles</taxon>
        <taxon>Ochrophyta</taxon>
        <taxon>Bacillariophyta</taxon>
        <taxon>Coscinodiscophyceae</taxon>
        <taxon>Thalassiosirophycidae</taxon>
        <taxon>Stephanodiscales</taxon>
        <taxon>Stephanodiscaceae</taxon>
        <taxon>Cyclotella</taxon>
    </lineage>
</organism>
<evidence type="ECO:0000313" key="3">
    <source>
        <dbReference type="Proteomes" id="UP001530400"/>
    </source>
</evidence>
<accession>A0ABD3N5W8</accession>
<sequence>MRHSSSSTGNQARLARSDSASISQCFNLTRWILGGAIFVYAASIIIWQHKTLNIRFAAISLEDTFPHFVRETSSRRPKLNSSIAKERRDVNESLYDVMQHYRTPAQILQSPQLPDWVKQYTEWHAKQRKRYIDAIKNNSTPPEDIHFLIARCLSRDKCGGASDRLQDMPYNLMLANQTNRVLLIKWDKPARLEHYLVPPDGGINWTISDDMFQAGDNWHLRGKETGNDRIVSTIRRDSAAPIFRKYEVDDLGYKIYHEIFRLLFRPSDDLAIRITETMNDLGLVPSMYSSIHLRMKYPIGGINERTFSFERFKDRIIGWAKNAVNCAAELHPNSTAFYVTADNNDTVGYLLRDSPFAKHYSDAIANNREPLIKLVARDYSSEVEHVAFSNTKEADGFMNVFEDMMILGFGKCVAHGLGGYGRLGAALSGGVCATAHRGKYSKACADVLAKTSAFDTGTFKKMTKVQNNLKASND</sequence>
<name>A0ABD3N5W8_9STRA</name>
<comment type="caution">
    <text evidence="2">The sequence shown here is derived from an EMBL/GenBank/DDBJ whole genome shotgun (WGS) entry which is preliminary data.</text>
</comment>
<protein>
    <submittedName>
        <fullName evidence="2">Uncharacterized protein</fullName>
    </submittedName>
</protein>
<evidence type="ECO:0000256" key="1">
    <source>
        <dbReference type="SAM" id="Phobius"/>
    </source>
</evidence>
<dbReference type="AlphaFoldDB" id="A0ABD3N5W8"/>
<dbReference type="Proteomes" id="UP001530400">
    <property type="component" value="Unassembled WGS sequence"/>
</dbReference>
<keyword evidence="3" id="KW-1185">Reference proteome</keyword>
<reference evidence="2 3" key="1">
    <citation type="submission" date="2024-10" db="EMBL/GenBank/DDBJ databases">
        <title>Updated reference genomes for cyclostephanoid diatoms.</title>
        <authorList>
            <person name="Roberts W.R."/>
            <person name="Alverson A.J."/>
        </authorList>
    </citation>
    <scope>NUCLEOTIDE SEQUENCE [LARGE SCALE GENOMIC DNA]</scope>
    <source>
        <strain evidence="2 3">AJA010-31</strain>
    </source>
</reference>
<evidence type="ECO:0000313" key="2">
    <source>
        <dbReference type="EMBL" id="KAL3771242.1"/>
    </source>
</evidence>
<feature type="transmembrane region" description="Helical" evidence="1">
    <location>
        <begin position="28"/>
        <end position="47"/>
    </location>
</feature>
<keyword evidence="1" id="KW-0472">Membrane</keyword>
<gene>
    <name evidence="2" type="ORF">ACHAWO_005182</name>
</gene>
<dbReference type="EMBL" id="JALLPJ020001291">
    <property type="protein sequence ID" value="KAL3771242.1"/>
    <property type="molecule type" value="Genomic_DNA"/>
</dbReference>
<proteinExistence type="predicted"/>
<keyword evidence="1" id="KW-1133">Transmembrane helix</keyword>